<gene>
    <name evidence="1" type="ORF">GALL_287540</name>
</gene>
<name>A0A1J5R1N9_9ZZZZ</name>
<reference evidence="1" key="1">
    <citation type="submission" date="2016-10" db="EMBL/GenBank/DDBJ databases">
        <title>Sequence of Gallionella enrichment culture.</title>
        <authorList>
            <person name="Poehlein A."/>
            <person name="Muehling M."/>
            <person name="Daniel R."/>
        </authorList>
    </citation>
    <scope>NUCLEOTIDE SEQUENCE</scope>
</reference>
<protein>
    <submittedName>
        <fullName evidence="1">Uncharacterized protein</fullName>
    </submittedName>
</protein>
<organism evidence="1">
    <name type="scientific">mine drainage metagenome</name>
    <dbReference type="NCBI Taxonomy" id="410659"/>
    <lineage>
        <taxon>unclassified sequences</taxon>
        <taxon>metagenomes</taxon>
        <taxon>ecological metagenomes</taxon>
    </lineage>
</organism>
<dbReference type="EMBL" id="MLJW01000333">
    <property type="protein sequence ID" value="OIQ89378.1"/>
    <property type="molecule type" value="Genomic_DNA"/>
</dbReference>
<evidence type="ECO:0000313" key="1">
    <source>
        <dbReference type="EMBL" id="OIQ89378.1"/>
    </source>
</evidence>
<proteinExistence type="predicted"/>
<sequence length="86" mass="8640">MNLKFLYGEAAAEAPAAAVAPAALAALPQALRTALRDAVESLDSEAITAAIARIGAHDPAQAQALARLAGEFDYPAILAALQTVAG</sequence>
<comment type="caution">
    <text evidence="1">The sequence shown here is derived from an EMBL/GenBank/DDBJ whole genome shotgun (WGS) entry which is preliminary data.</text>
</comment>
<accession>A0A1J5R1N9</accession>
<dbReference type="AlphaFoldDB" id="A0A1J5R1N9"/>